<keyword evidence="2" id="KW-0805">Transcription regulation</keyword>
<keyword evidence="4" id="KW-0804">Transcription</keyword>
<evidence type="ECO:0000313" key="6">
    <source>
        <dbReference type="EMBL" id="GGF31690.1"/>
    </source>
</evidence>
<dbReference type="Pfam" id="PF00126">
    <property type="entry name" value="HTH_1"/>
    <property type="match status" value="1"/>
</dbReference>
<proteinExistence type="inferred from homology"/>
<dbReference type="SUPFAM" id="SSF46785">
    <property type="entry name" value="Winged helix' DNA-binding domain"/>
    <property type="match status" value="1"/>
</dbReference>
<dbReference type="InterPro" id="IPR036390">
    <property type="entry name" value="WH_DNA-bd_sf"/>
</dbReference>
<dbReference type="FunFam" id="1.10.10.10:FF:000038">
    <property type="entry name" value="Glycine cleavage system transcriptional activator"/>
    <property type="match status" value="1"/>
</dbReference>
<dbReference type="PANTHER" id="PTHR30537:SF26">
    <property type="entry name" value="GLYCINE CLEAVAGE SYSTEM TRANSCRIPTIONAL ACTIVATOR"/>
    <property type="match status" value="1"/>
</dbReference>
<dbReference type="InterPro" id="IPR005119">
    <property type="entry name" value="LysR_subst-bd"/>
</dbReference>
<comment type="similarity">
    <text evidence="1">Belongs to the LysR transcriptional regulatory family.</text>
</comment>
<dbReference type="RefSeq" id="WP_189049461.1">
    <property type="nucleotide sequence ID" value="NZ_BMJQ01000011.1"/>
</dbReference>
<keyword evidence="7" id="KW-1185">Reference proteome</keyword>
<dbReference type="InterPro" id="IPR058163">
    <property type="entry name" value="LysR-type_TF_proteobact-type"/>
</dbReference>
<keyword evidence="3" id="KW-0238">DNA-binding</keyword>
<evidence type="ECO:0000256" key="4">
    <source>
        <dbReference type="ARBA" id="ARBA00023163"/>
    </source>
</evidence>
<comment type="caution">
    <text evidence="6">The sequence shown here is derived from an EMBL/GenBank/DDBJ whole genome shotgun (WGS) entry which is preliminary data.</text>
</comment>
<dbReference type="NCBIfam" id="NF008352">
    <property type="entry name" value="PRK11139.1"/>
    <property type="match status" value="1"/>
</dbReference>
<evidence type="ECO:0000256" key="1">
    <source>
        <dbReference type="ARBA" id="ARBA00009437"/>
    </source>
</evidence>
<dbReference type="AlphaFoldDB" id="A0A8J2YXB2"/>
<dbReference type="Pfam" id="PF03466">
    <property type="entry name" value="LysR_substrate"/>
    <property type="match status" value="1"/>
</dbReference>
<dbReference type="Proteomes" id="UP000646365">
    <property type="component" value="Unassembled WGS sequence"/>
</dbReference>
<dbReference type="InterPro" id="IPR000847">
    <property type="entry name" value="LysR_HTH_N"/>
</dbReference>
<dbReference type="SUPFAM" id="SSF53850">
    <property type="entry name" value="Periplasmic binding protein-like II"/>
    <property type="match status" value="1"/>
</dbReference>
<organism evidence="6 7">
    <name type="scientific">Aliidongia dinghuensis</name>
    <dbReference type="NCBI Taxonomy" id="1867774"/>
    <lineage>
        <taxon>Bacteria</taxon>
        <taxon>Pseudomonadati</taxon>
        <taxon>Pseudomonadota</taxon>
        <taxon>Alphaproteobacteria</taxon>
        <taxon>Rhodospirillales</taxon>
        <taxon>Dongiaceae</taxon>
        <taxon>Aliidongia</taxon>
    </lineage>
</organism>
<evidence type="ECO:0000313" key="7">
    <source>
        <dbReference type="Proteomes" id="UP000646365"/>
    </source>
</evidence>
<evidence type="ECO:0000256" key="2">
    <source>
        <dbReference type="ARBA" id="ARBA00023015"/>
    </source>
</evidence>
<dbReference type="GO" id="GO:0006351">
    <property type="term" value="P:DNA-templated transcription"/>
    <property type="evidence" value="ECO:0007669"/>
    <property type="project" value="TreeGrafter"/>
</dbReference>
<dbReference type="CDD" id="cd08432">
    <property type="entry name" value="PBP2_GcdR_TrpI_HvrB_AmpR_like"/>
    <property type="match status" value="1"/>
</dbReference>
<accession>A0A8J2YXB2</accession>
<evidence type="ECO:0000256" key="3">
    <source>
        <dbReference type="ARBA" id="ARBA00023125"/>
    </source>
</evidence>
<name>A0A8J2YXB2_9PROT</name>
<reference evidence="6" key="2">
    <citation type="submission" date="2020-09" db="EMBL/GenBank/DDBJ databases">
        <authorList>
            <person name="Sun Q."/>
            <person name="Zhou Y."/>
        </authorList>
    </citation>
    <scope>NUCLEOTIDE SEQUENCE</scope>
    <source>
        <strain evidence="6">CGMCC 1.15725</strain>
    </source>
</reference>
<evidence type="ECO:0000259" key="5">
    <source>
        <dbReference type="PROSITE" id="PS50931"/>
    </source>
</evidence>
<dbReference type="PROSITE" id="PS50931">
    <property type="entry name" value="HTH_LYSR"/>
    <property type="match status" value="1"/>
</dbReference>
<reference evidence="6" key="1">
    <citation type="journal article" date="2014" name="Int. J. Syst. Evol. Microbiol.">
        <title>Complete genome sequence of Corynebacterium casei LMG S-19264T (=DSM 44701T), isolated from a smear-ripened cheese.</title>
        <authorList>
            <consortium name="US DOE Joint Genome Institute (JGI-PGF)"/>
            <person name="Walter F."/>
            <person name="Albersmeier A."/>
            <person name="Kalinowski J."/>
            <person name="Ruckert C."/>
        </authorList>
    </citation>
    <scope>NUCLEOTIDE SEQUENCE</scope>
    <source>
        <strain evidence="6">CGMCC 1.15725</strain>
    </source>
</reference>
<gene>
    <name evidence="6" type="ORF">GCM10011611_42270</name>
</gene>
<dbReference type="Gene3D" id="1.10.10.10">
    <property type="entry name" value="Winged helix-like DNA-binding domain superfamily/Winged helix DNA-binding domain"/>
    <property type="match status" value="1"/>
</dbReference>
<dbReference type="EMBL" id="BMJQ01000011">
    <property type="protein sequence ID" value="GGF31690.1"/>
    <property type="molecule type" value="Genomic_DNA"/>
</dbReference>
<dbReference type="InterPro" id="IPR036388">
    <property type="entry name" value="WH-like_DNA-bd_sf"/>
</dbReference>
<dbReference type="PANTHER" id="PTHR30537">
    <property type="entry name" value="HTH-TYPE TRANSCRIPTIONAL REGULATOR"/>
    <property type="match status" value="1"/>
</dbReference>
<protein>
    <submittedName>
        <fullName evidence="6">LysR family transcriptional regulator</fullName>
    </submittedName>
</protein>
<dbReference type="Gene3D" id="3.40.190.10">
    <property type="entry name" value="Periplasmic binding protein-like II"/>
    <property type="match status" value="2"/>
</dbReference>
<feature type="domain" description="HTH lysR-type" evidence="5">
    <location>
        <begin position="10"/>
        <end position="67"/>
    </location>
</feature>
<dbReference type="PRINTS" id="PR00039">
    <property type="entry name" value="HTHLYSR"/>
</dbReference>
<dbReference type="GO" id="GO:0043565">
    <property type="term" value="F:sequence-specific DNA binding"/>
    <property type="evidence" value="ECO:0007669"/>
    <property type="project" value="TreeGrafter"/>
</dbReference>
<dbReference type="GO" id="GO:0003700">
    <property type="term" value="F:DNA-binding transcription factor activity"/>
    <property type="evidence" value="ECO:0007669"/>
    <property type="project" value="InterPro"/>
</dbReference>
<sequence>MDKGSGLQLPPLAAVRVFEAAARHLSFTKAAAELGMTQAAVSYQIKQLEDRVGTPLFRRLTRRLELTETGQQLAPAVSDALGRLAEAFAGVRGEAARVLKITTMHTFASNWLVPRLGRFERLHPDLAVWLDSSVRVVDLIAEEVDVAIRVGHGDWPGLIAERLMPVALTPMTSPALIASIGGLEKPADLLKLPLFREDDDAWEAWFALAGHPVSPGVARGARLDNQQMLGNAVVAGQGVALLNPPFFADELASGRLVQPFPHRLYSRRSYFLAYPKVRRDQPKIRAFHDWILAEYAAETAEAVPAVEAVTLP</sequence>